<dbReference type="VGNC" id="VGNC:29824">
    <property type="gene designation" value="HES7"/>
</dbReference>
<dbReference type="GO" id="GO:0036342">
    <property type="term" value="P:post-anal tail morphogenesis"/>
    <property type="evidence" value="ECO:0007669"/>
    <property type="project" value="Ensembl"/>
</dbReference>
<evidence type="ECO:0000256" key="3">
    <source>
        <dbReference type="ARBA" id="ARBA00022491"/>
    </source>
</evidence>
<feature type="domain" description="Orange" evidence="15">
    <location>
        <begin position="92"/>
        <end position="122"/>
    </location>
</feature>
<keyword evidence="7" id="KW-0539">Nucleus</keyword>
<feature type="region of interest" description="Disordered" evidence="13">
    <location>
        <begin position="272"/>
        <end position="307"/>
    </location>
</feature>
<evidence type="ECO:0000256" key="7">
    <source>
        <dbReference type="ARBA" id="ARBA00023242"/>
    </source>
</evidence>
<dbReference type="GO" id="GO:0000122">
    <property type="term" value="P:negative regulation of transcription by RNA polymerase II"/>
    <property type="evidence" value="ECO:0007669"/>
    <property type="project" value="Ensembl"/>
</dbReference>
<gene>
    <name evidence="16 18" type="primary">HES7</name>
</gene>
<dbReference type="Bgee" id="ENSBTAG00000012436">
    <property type="expression patterns" value="Expressed in oocyte and 49 other cell types or tissues"/>
</dbReference>
<evidence type="ECO:0000256" key="4">
    <source>
        <dbReference type="ARBA" id="ARBA00023015"/>
    </source>
</evidence>
<dbReference type="InterPro" id="IPR036638">
    <property type="entry name" value="HLH_DNA-bd_sf"/>
</dbReference>
<reference evidence="16" key="1">
    <citation type="submission" date="2018-03" db="EMBL/GenBank/DDBJ databases">
        <title>ARS-UCD1.2.</title>
        <authorList>
            <person name="Rosen B.D."/>
            <person name="Bickhart D.M."/>
            <person name="Koren S."/>
            <person name="Schnabel R.D."/>
            <person name="Hall R."/>
            <person name="Zimin A."/>
            <person name="Dreischer C."/>
            <person name="Schultheiss S."/>
            <person name="Schroeder S.G."/>
            <person name="Elsik C.G."/>
            <person name="Couldrey C."/>
            <person name="Liu G.E."/>
            <person name="Van Tassell C.P."/>
            <person name="Phillippy A.M."/>
            <person name="Smith T.P.L."/>
            <person name="Medrano J.F."/>
        </authorList>
    </citation>
    <scope>NUCLEOTIDE SEQUENCE [LARGE SCALE GENOMIC DNA]</scope>
    <source>
        <strain evidence="16">Hereford</strain>
    </source>
</reference>
<evidence type="ECO:0000256" key="6">
    <source>
        <dbReference type="ARBA" id="ARBA00023163"/>
    </source>
</evidence>
<feature type="compositionally biased region" description="Low complexity" evidence="13">
    <location>
        <begin position="172"/>
        <end position="183"/>
    </location>
</feature>
<dbReference type="GO" id="GO:0007219">
    <property type="term" value="P:Notch signaling pathway"/>
    <property type="evidence" value="ECO:0007669"/>
    <property type="project" value="Ensembl"/>
</dbReference>
<evidence type="ECO:0000256" key="2">
    <source>
        <dbReference type="ARBA" id="ARBA00022473"/>
    </source>
</evidence>
<dbReference type="Ensembl" id="ENSBTAT00000016506.5">
    <property type="protein sequence ID" value="ENSBTAP00000016506.5"/>
    <property type="gene ID" value="ENSBTAG00000012436.8"/>
</dbReference>
<dbReference type="InterPro" id="IPR011598">
    <property type="entry name" value="bHLH_dom"/>
</dbReference>
<dbReference type="Proteomes" id="UP000009136">
    <property type="component" value="Chromosome 19"/>
</dbReference>
<reference evidence="16" key="3">
    <citation type="submission" date="2025-09" db="UniProtKB">
        <authorList>
            <consortium name="Ensembl"/>
        </authorList>
    </citation>
    <scope>IDENTIFICATION</scope>
    <source>
        <strain evidence="16">Hereford</strain>
    </source>
</reference>
<dbReference type="GO" id="GO:0048511">
    <property type="term" value="P:rhythmic process"/>
    <property type="evidence" value="ECO:0007669"/>
    <property type="project" value="Ensembl"/>
</dbReference>
<dbReference type="GO" id="GO:0005634">
    <property type="term" value="C:nucleus"/>
    <property type="evidence" value="ECO:0000318"/>
    <property type="project" value="GO_Central"/>
</dbReference>
<evidence type="ECO:0000259" key="14">
    <source>
        <dbReference type="PROSITE" id="PS50888"/>
    </source>
</evidence>
<evidence type="ECO:0000256" key="8">
    <source>
        <dbReference type="ARBA" id="ARBA00023791"/>
    </source>
</evidence>
<evidence type="ECO:0000256" key="13">
    <source>
        <dbReference type="SAM" id="MobiDB-lite"/>
    </source>
</evidence>
<evidence type="ECO:0000313" key="18">
    <source>
        <dbReference type="VGNC" id="VGNC:29824"/>
    </source>
</evidence>
<dbReference type="HOGENOM" id="CLU_068550_6_0_1"/>
<feature type="region of interest" description="Disordered" evidence="13">
    <location>
        <begin position="125"/>
        <end position="188"/>
    </location>
</feature>
<dbReference type="VEuPathDB" id="HostDB:ENSBTAG00000012436"/>
<dbReference type="PANTHER" id="PTHR10985">
    <property type="entry name" value="BASIC HELIX-LOOP-HELIX TRANSCRIPTION FACTOR, HES-RELATED"/>
    <property type="match status" value="1"/>
</dbReference>
<evidence type="ECO:0000256" key="1">
    <source>
        <dbReference type="ARBA" id="ARBA00004123"/>
    </source>
</evidence>
<dbReference type="GO" id="GO:0000978">
    <property type="term" value="F:RNA polymerase II cis-regulatory region sequence-specific DNA binding"/>
    <property type="evidence" value="ECO:0000318"/>
    <property type="project" value="GO_Central"/>
</dbReference>
<feature type="compositionally biased region" description="Basic and acidic residues" evidence="13">
    <location>
        <begin position="291"/>
        <end position="307"/>
    </location>
</feature>
<dbReference type="GO" id="GO:0000981">
    <property type="term" value="F:DNA-binding transcription factor activity, RNA polymerase II-specific"/>
    <property type="evidence" value="ECO:0000318"/>
    <property type="project" value="GO_Central"/>
</dbReference>
<dbReference type="InterPro" id="IPR003650">
    <property type="entry name" value="Orange_dom"/>
</dbReference>
<dbReference type="OrthoDB" id="6085656at2759"/>
<dbReference type="GO" id="GO:0001501">
    <property type="term" value="P:skeletal system development"/>
    <property type="evidence" value="ECO:0007669"/>
    <property type="project" value="Ensembl"/>
</dbReference>
<dbReference type="GO" id="GO:0009952">
    <property type="term" value="P:anterior/posterior pattern specification"/>
    <property type="evidence" value="ECO:0000318"/>
    <property type="project" value="GO_Central"/>
</dbReference>
<evidence type="ECO:0000256" key="12">
    <source>
        <dbReference type="ARBA" id="ARBA00081409"/>
    </source>
</evidence>
<evidence type="ECO:0000256" key="10">
    <source>
        <dbReference type="ARBA" id="ARBA00072976"/>
    </source>
</evidence>
<name>E1BJY1_BOVIN</name>
<evidence type="ECO:0000256" key="9">
    <source>
        <dbReference type="ARBA" id="ARBA00057023"/>
    </source>
</evidence>
<dbReference type="PROSITE" id="PS51054">
    <property type="entry name" value="ORANGE"/>
    <property type="match status" value="1"/>
</dbReference>
<dbReference type="PaxDb" id="9913-ENSBTAP00000016506"/>
<dbReference type="GeneTree" id="ENSGT00730000111282"/>
<sequence length="307" mass="34046">MVTRDRAENRDGPKMLKPLVEKRRRDRINRSLEELRLLLLERTRDQNLRNPKLEKAEILEFAVGYLRERSRVEPPGVPRSPAQDAEALASCYLSGFRECLLRLAAFAQDASPAARAQLFSALHGYLRPKPPRPEPGEPRPPAPRLPLDPAAPAPGPALHQRPPVHKGPPSPRCARSPSPCSPRAGRRGARAPRAGEMWFILEYLYKYIFPWFLSLLPAPHPPASRIVPSAPSPAPVPSRVPSAWNKVVIKSPCVPEPGACLYLGVHAHFPSPSVSRPQSCSPRPKPRGRQVSKEESRAEAEVETKTS</sequence>
<dbReference type="FunFam" id="4.10.280.10:FF:000063">
    <property type="entry name" value="transcription factor HES-7 isoform X1"/>
    <property type="match status" value="1"/>
</dbReference>
<evidence type="ECO:0000256" key="5">
    <source>
        <dbReference type="ARBA" id="ARBA00023125"/>
    </source>
</evidence>
<dbReference type="GO" id="GO:0046983">
    <property type="term" value="F:protein dimerization activity"/>
    <property type="evidence" value="ECO:0007669"/>
    <property type="project" value="InterPro"/>
</dbReference>
<dbReference type="Gene3D" id="4.10.280.10">
    <property type="entry name" value="Helix-loop-helix DNA-binding domain"/>
    <property type="match status" value="1"/>
</dbReference>
<feature type="compositionally biased region" description="Polar residues" evidence="13">
    <location>
        <begin position="272"/>
        <end position="281"/>
    </location>
</feature>
<accession>E1BJY1</accession>
<dbReference type="PROSITE" id="PS50888">
    <property type="entry name" value="BHLH"/>
    <property type="match status" value="1"/>
</dbReference>
<feature type="domain" description="BHLH" evidence="14">
    <location>
        <begin position="12"/>
        <end position="69"/>
    </location>
</feature>
<dbReference type="AlphaFoldDB" id="E1BJY1"/>
<reference evidence="16" key="2">
    <citation type="submission" date="2025-08" db="UniProtKB">
        <authorList>
            <consortium name="Ensembl"/>
        </authorList>
    </citation>
    <scope>IDENTIFICATION</scope>
    <source>
        <strain evidence="16">Hereford</strain>
    </source>
</reference>
<dbReference type="GO" id="GO:0050767">
    <property type="term" value="P:regulation of neurogenesis"/>
    <property type="evidence" value="ECO:0000318"/>
    <property type="project" value="GO_Central"/>
</dbReference>
<keyword evidence="6" id="KW-0804">Transcription</keyword>
<dbReference type="GO" id="GO:0006357">
    <property type="term" value="P:regulation of transcription by RNA polymerase II"/>
    <property type="evidence" value="ECO:0000318"/>
    <property type="project" value="GO_Central"/>
</dbReference>
<keyword evidence="4" id="KW-0805">Transcription regulation</keyword>
<evidence type="ECO:0000256" key="11">
    <source>
        <dbReference type="ARBA" id="ARBA00076998"/>
    </source>
</evidence>
<protein>
    <recommendedName>
        <fullName evidence="10">Transcription factor HES-7</fullName>
    </recommendedName>
    <alternativeName>
        <fullName evidence="12">Hairy and enhancer of split 7</fullName>
    </alternativeName>
    <alternativeName>
        <fullName evidence="11">bHLH factor Hes7</fullName>
    </alternativeName>
</protein>
<dbReference type="SMART" id="SM00353">
    <property type="entry name" value="HLH"/>
    <property type="match status" value="1"/>
</dbReference>
<dbReference type="STRING" id="9913.ENSBTAP00000016506"/>
<dbReference type="InParanoid" id="E1BJY1"/>
<comment type="function">
    <text evidence="9">Transcriptional repressor. Represses transcription from both N box- and E box-containing promoters. May with HES1, cooperatively regulate somite formation in the presomitic mesoderm (PSM). May function as a segmentation clock, which is essential for coordinated somite segmentation.</text>
</comment>
<dbReference type="FunCoup" id="E1BJY1">
    <property type="interactions" value="38"/>
</dbReference>
<proteinExistence type="predicted"/>
<feature type="compositionally biased region" description="Pro residues" evidence="13">
    <location>
        <begin position="138"/>
        <end position="155"/>
    </location>
</feature>
<keyword evidence="3" id="KW-0678">Repressor</keyword>
<dbReference type="GO" id="GO:0001756">
    <property type="term" value="P:somitogenesis"/>
    <property type="evidence" value="ECO:0007669"/>
    <property type="project" value="Ensembl"/>
</dbReference>
<comment type="subcellular location">
    <subcellularLocation>
        <location evidence="1">Nucleus</location>
    </subcellularLocation>
</comment>
<keyword evidence="5" id="KW-0238">DNA-binding</keyword>
<dbReference type="eggNOG" id="KOG4304">
    <property type="taxonomic scope" value="Eukaryota"/>
</dbReference>
<evidence type="ECO:0000313" key="17">
    <source>
        <dbReference type="Proteomes" id="UP000009136"/>
    </source>
</evidence>
<organism evidence="16 17">
    <name type="scientific">Bos taurus</name>
    <name type="common">Bovine</name>
    <dbReference type="NCBI Taxonomy" id="9913"/>
    <lineage>
        <taxon>Eukaryota</taxon>
        <taxon>Metazoa</taxon>
        <taxon>Chordata</taxon>
        <taxon>Craniata</taxon>
        <taxon>Vertebrata</taxon>
        <taxon>Euteleostomi</taxon>
        <taxon>Mammalia</taxon>
        <taxon>Eutheria</taxon>
        <taxon>Laurasiatheria</taxon>
        <taxon>Artiodactyla</taxon>
        <taxon>Ruminantia</taxon>
        <taxon>Pecora</taxon>
        <taxon>Bovidae</taxon>
        <taxon>Bovinae</taxon>
        <taxon>Bos</taxon>
    </lineage>
</organism>
<dbReference type="Pfam" id="PF00010">
    <property type="entry name" value="HLH"/>
    <property type="match status" value="1"/>
</dbReference>
<keyword evidence="17" id="KW-1185">Reference proteome</keyword>
<dbReference type="SUPFAM" id="SSF47459">
    <property type="entry name" value="HLH, helix-loop-helix DNA-binding domain"/>
    <property type="match status" value="1"/>
</dbReference>
<keyword evidence="2" id="KW-0217">Developmental protein</keyword>
<evidence type="ECO:0000313" key="16">
    <source>
        <dbReference type="Ensembl" id="ENSBTAP00000016506.5"/>
    </source>
</evidence>
<comment type="subunit">
    <text evidence="8">Transcription repression requires formation of a complex with a corepressor protein of the Groucho/TLE family.</text>
</comment>
<evidence type="ECO:0000259" key="15">
    <source>
        <dbReference type="PROSITE" id="PS51054"/>
    </source>
</evidence>
<dbReference type="InterPro" id="IPR050370">
    <property type="entry name" value="HES_HEY"/>
</dbReference>